<evidence type="ECO:0000313" key="2">
    <source>
        <dbReference type="EMBL" id="ANA87009.1"/>
    </source>
</evidence>
<evidence type="ECO:0000256" key="1">
    <source>
        <dbReference type="SAM" id="Phobius"/>
    </source>
</evidence>
<dbReference type="KEGG" id="vg:28378726"/>
<organism evidence="2 3">
    <name type="scientific">Gordonia phage Soups</name>
    <dbReference type="NCBI Taxonomy" id="1838079"/>
    <lineage>
        <taxon>Viruses</taxon>
        <taxon>Duplodnaviria</taxon>
        <taxon>Heunggongvirae</taxon>
        <taxon>Uroviricota</taxon>
        <taxon>Caudoviricetes</taxon>
        <taxon>Soupsvirus</taxon>
        <taxon>Soupsvirus soups</taxon>
    </lineage>
</organism>
<dbReference type="EMBL" id="KU998249">
    <property type="protein sequence ID" value="ANA87009.1"/>
    <property type="molecule type" value="Genomic_DNA"/>
</dbReference>
<keyword evidence="1" id="KW-0812">Transmembrane</keyword>
<protein>
    <recommendedName>
        <fullName evidence="4">Transmembrane protein</fullName>
    </recommendedName>
</protein>
<evidence type="ECO:0000313" key="3">
    <source>
        <dbReference type="Proteomes" id="UP000202160"/>
    </source>
</evidence>
<dbReference type="GeneID" id="28378726"/>
<dbReference type="Proteomes" id="UP000202160">
    <property type="component" value="Segment"/>
</dbReference>
<accession>A0A160DG96</accession>
<dbReference type="RefSeq" id="YP_009269372.1">
    <property type="nucleotide sequence ID" value="NC_030698.1"/>
</dbReference>
<feature type="transmembrane region" description="Helical" evidence="1">
    <location>
        <begin position="28"/>
        <end position="49"/>
    </location>
</feature>
<keyword evidence="1" id="KW-1133">Transmembrane helix</keyword>
<name>A0A160DG96_9CAUD</name>
<sequence>MLVTLLFLVFLVLKLISVIDWSWWWITAPLWGVGTLRLLWAVYVTTIVTRRVRRIQATRKAYLR</sequence>
<reference evidence="2 3" key="1">
    <citation type="submission" date="2016-03" db="EMBL/GenBank/DDBJ databases">
        <authorList>
            <person name="Montgomery M.T."/>
            <person name="Guerrero C.A."/>
            <person name="Mavrich T.N."/>
            <person name="Pope W.H."/>
            <person name="Garlena R.A."/>
            <person name="Russell D.A."/>
            <person name="Jacobs-Sera D."/>
            <person name="Hendrix R.W."/>
            <person name="Hatfull G.F."/>
        </authorList>
    </citation>
    <scope>NUCLEOTIDE SEQUENCE [LARGE SCALE GENOMIC DNA]</scope>
</reference>
<proteinExistence type="predicted"/>
<keyword evidence="1" id="KW-0472">Membrane</keyword>
<evidence type="ECO:0008006" key="4">
    <source>
        <dbReference type="Google" id="ProtNLM"/>
    </source>
</evidence>
<keyword evidence="3" id="KW-1185">Reference proteome</keyword>
<gene>
    <name evidence="2" type="primary">74</name>
    <name evidence="2" type="ORF">PBI_SOUPS_74</name>
</gene>